<dbReference type="PANTHER" id="PTHR48081">
    <property type="entry name" value="AB HYDROLASE SUPERFAMILY PROTEIN C4A8.06C"/>
    <property type="match status" value="1"/>
</dbReference>
<dbReference type="RefSeq" id="WP_139695230.1">
    <property type="nucleotide sequence ID" value="NZ_CP074074.1"/>
</dbReference>
<feature type="domain" description="BD-FAE-like" evidence="2">
    <location>
        <begin position="58"/>
        <end position="260"/>
    </location>
</feature>
<dbReference type="InterPro" id="IPR049492">
    <property type="entry name" value="BD-FAE-like_dom"/>
</dbReference>
<dbReference type="Proteomes" id="UP000308713">
    <property type="component" value="Unassembled WGS sequence"/>
</dbReference>
<dbReference type="InterPro" id="IPR050300">
    <property type="entry name" value="GDXG_lipolytic_enzyme"/>
</dbReference>
<keyword evidence="4" id="KW-1185">Reference proteome</keyword>
<sequence>MRLFFLWFCFIGLNMGHAQVKTIEIWDSNIPNSQETEQEEVVEKTDITRITLVKTPTLQIFLPAKKSATGQGVIICPGGGYRSLSYDWEGTDVAKWFNSKGIAAFVLKSRLPLSKSLKVPHKAPLQDAQRAMRWVRYHAAEFNIKPDQIGIMGFSAGGHLAGTLSTQFNKQNEFEEQPLDTISARPDFSILIYPVVTLKHDYTHKGSRNNLLGKDADENLKHQYSNELHVTENSPPTFIVHSGDDKAVPVENSLQLYKVLNNHGVKAELHVYPFGGHGYGLAVGNAYLETWTDRLHVWLSNL</sequence>
<dbReference type="InterPro" id="IPR029058">
    <property type="entry name" value="AB_hydrolase_fold"/>
</dbReference>
<evidence type="ECO:0000313" key="3">
    <source>
        <dbReference type="EMBL" id="TNJ46216.1"/>
    </source>
</evidence>
<evidence type="ECO:0000313" key="4">
    <source>
        <dbReference type="Proteomes" id="UP000308713"/>
    </source>
</evidence>
<protein>
    <submittedName>
        <fullName evidence="3">Alpha/beta hydrolase</fullName>
    </submittedName>
</protein>
<keyword evidence="1 3" id="KW-0378">Hydrolase</keyword>
<dbReference type="OrthoDB" id="9794725at2"/>
<dbReference type="PANTHER" id="PTHR48081:SF6">
    <property type="entry name" value="PEPTIDASE S9 PROLYL OLIGOPEPTIDASE CATALYTIC DOMAIN-CONTAINING PROTEIN"/>
    <property type="match status" value="1"/>
</dbReference>
<proteinExistence type="predicted"/>
<dbReference type="AlphaFoldDB" id="A0A5C4SQK5"/>
<dbReference type="EMBL" id="VDCS01000003">
    <property type="protein sequence ID" value="TNJ46216.1"/>
    <property type="molecule type" value="Genomic_DNA"/>
</dbReference>
<comment type="caution">
    <text evidence="3">The sequence shown here is derived from an EMBL/GenBank/DDBJ whole genome shotgun (WGS) entry which is preliminary data.</text>
</comment>
<evidence type="ECO:0000256" key="1">
    <source>
        <dbReference type="ARBA" id="ARBA00022801"/>
    </source>
</evidence>
<dbReference type="SUPFAM" id="SSF53474">
    <property type="entry name" value="alpha/beta-Hydrolases"/>
    <property type="match status" value="1"/>
</dbReference>
<dbReference type="GO" id="GO:0008081">
    <property type="term" value="F:phosphoric diester hydrolase activity"/>
    <property type="evidence" value="ECO:0007669"/>
    <property type="project" value="InterPro"/>
</dbReference>
<evidence type="ECO:0000259" key="2">
    <source>
        <dbReference type="Pfam" id="PF20434"/>
    </source>
</evidence>
<reference evidence="3 4" key="1">
    <citation type="submission" date="2019-05" db="EMBL/GenBank/DDBJ databases">
        <title>Tamlana fucoidanivorans sp. nov., isolated from the surface of algae collected from Fujian province in China.</title>
        <authorList>
            <person name="Li J."/>
        </authorList>
    </citation>
    <scope>NUCLEOTIDE SEQUENCE [LARGE SCALE GENOMIC DNA]</scope>
    <source>
        <strain evidence="3 4">CW2-9</strain>
    </source>
</reference>
<dbReference type="PROSITE" id="PS00126">
    <property type="entry name" value="PDEASE_I_1"/>
    <property type="match status" value="1"/>
</dbReference>
<organism evidence="3 4">
    <name type="scientific">Allotamlana fucoidanivorans</name>
    <dbReference type="NCBI Taxonomy" id="2583814"/>
    <lineage>
        <taxon>Bacteria</taxon>
        <taxon>Pseudomonadati</taxon>
        <taxon>Bacteroidota</taxon>
        <taxon>Flavobacteriia</taxon>
        <taxon>Flavobacteriales</taxon>
        <taxon>Flavobacteriaceae</taxon>
        <taxon>Allotamlana</taxon>
    </lineage>
</organism>
<name>A0A5C4SQK5_9FLAO</name>
<dbReference type="InterPro" id="IPR023174">
    <property type="entry name" value="PDEase_CS"/>
</dbReference>
<dbReference type="Gene3D" id="3.40.50.1820">
    <property type="entry name" value="alpha/beta hydrolase"/>
    <property type="match status" value="1"/>
</dbReference>
<dbReference type="Pfam" id="PF20434">
    <property type="entry name" value="BD-FAE"/>
    <property type="match status" value="1"/>
</dbReference>
<accession>A0A5C4SQK5</accession>
<gene>
    <name evidence="3" type="ORF">FGF67_04265</name>
</gene>